<dbReference type="PANTHER" id="PTHR37815">
    <property type="entry name" value="UPF0397 PROTEIN BC_2624-RELATED"/>
    <property type="match status" value="1"/>
</dbReference>
<evidence type="ECO:0008006" key="6">
    <source>
        <dbReference type="Google" id="ProtNLM"/>
    </source>
</evidence>
<evidence type="ECO:0000256" key="1">
    <source>
        <dbReference type="ARBA" id="ARBA00022692"/>
    </source>
</evidence>
<evidence type="ECO:0000256" key="3">
    <source>
        <dbReference type="SAM" id="Phobius"/>
    </source>
</evidence>
<dbReference type="InterPro" id="IPR009825">
    <property type="entry name" value="ECF_substrate-spec-like"/>
</dbReference>
<evidence type="ECO:0000313" key="5">
    <source>
        <dbReference type="Proteomes" id="UP000616547"/>
    </source>
</evidence>
<keyword evidence="5" id="KW-1185">Reference proteome</keyword>
<evidence type="ECO:0000313" key="4">
    <source>
        <dbReference type="EMBL" id="GHW00605.1"/>
    </source>
</evidence>
<feature type="transmembrane region" description="Helical" evidence="3">
    <location>
        <begin position="102"/>
        <end position="120"/>
    </location>
</feature>
<keyword evidence="3" id="KW-0472">Membrane</keyword>
<dbReference type="Pfam" id="PF07155">
    <property type="entry name" value="ECF-ribofla_trS"/>
    <property type="match status" value="1"/>
</dbReference>
<dbReference type="PANTHER" id="PTHR37815:SF3">
    <property type="entry name" value="UPF0397 PROTEIN SPR0429"/>
    <property type="match status" value="1"/>
</dbReference>
<gene>
    <name evidence="4" type="ORF">lacNasYZ03_02920</name>
</gene>
<evidence type="ECO:0000256" key="2">
    <source>
        <dbReference type="ARBA" id="ARBA00022989"/>
    </source>
</evidence>
<dbReference type="Proteomes" id="UP000616547">
    <property type="component" value="Unassembled WGS sequence"/>
</dbReference>
<keyword evidence="2 3" id="KW-1133">Transmembrane helix</keyword>
<comment type="caution">
    <text evidence="4">The sequence shown here is derived from an EMBL/GenBank/DDBJ whole genome shotgun (WGS) entry which is preliminary data.</text>
</comment>
<keyword evidence="1 3" id="KW-0812">Transmembrane</keyword>
<dbReference type="Gene3D" id="1.10.1760.20">
    <property type="match status" value="1"/>
</dbReference>
<organism evidence="4 5">
    <name type="scientific">Lactobacillus nasalidis</name>
    <dbReference type="NCBI Taxonomy" id="2797258"/>
    <lineage>
        <taxon>Bacteria</taxon>
        <taxon>Bacillati</taxon>
        <taxon>Bacillota</taxon>
        <taxon>Bacilli</taxon>
        <taxon>Lactobacillales</taxon>
        <taxon>Lactobacillaceae</taxon>
        <taxon>Lactobacillus</taxon>
    </lineage>
</organism>
<accession>A0ABQ3W2R3</accession>
<dbReference type="EMBL" id="BOCI01000097">
    <property type="protein sequence ID" value="GHW00605.1"/>
    <property type="molecule type" value="Genomic_DNA"/>
</dbReference>
<sequence>MQKTWSVRRTVIVAVLMAMNVALSSFSIPVPGGHLYFNDVVIVAAALLLSPSEAFVVGGVGAFLGDFLFYPAPMFVSLFSHGLEAVIISSFARKAAGDHKKVAAGIFLGAAVMVTGYTLGRAFVYATPAISLVKFPFECLQAGVGAVLGYSLVYRCGIERQFQHRLH</sequence>
<feature type="transmembrane region" description="Helical" evidence="3">
    <location>
        <begin position="140"/>
        <end position="158"/>
    </location>
</feature>
<reference evidence="5" key="1">
    <citation type="submission" date="2021-01" db="EMBL/GenBank/DDBJ databases">
        <title>Draft genome sequence of Nasalis larvatus strain YZ03.</title>
        <authorList>
            <person name="Suzuki-Hashido N."/>
            <person name="Tsuchida S."/>
            <person name="Hayakawa T."/>
        </authorList>
    </citation>
    <scope>NUCLEOTIDE SEQUENCE [LARGE SCALE GENOMIC DNA]</scope>
    <source>
        <strain evidence="5">YZ03</strain>
    </source>
</reference>
<protein>
    <recommendedName>
        <fullName evidence="6">ECF transporter S component</fullName>
    </recommendedName>
</protein>
<feature type="transmembrane region" description="Helical" evidence="3">
    <location>
        <begin position="6"/>
        <end position="28"/>
    </location>
</feature>
<name>A0ABQ3W2R3_9LACO</name>
<feature type="transmembrane region" description="Helical" evidence="3">
    <location>
        <begin position="70"/>
        <end position="90"/>
    </location>
</feature>
<proteinExistence type="predicted"/>
<dbReference type="RefSeq" id="WP_201331074.1">
    <property type="nucleotide sequence ID" value="NZ_BOCG01000119.1"/>
</dbReference>